<evidence type="ECO:0000256" key="1">
    <source>
        <dbReference type="PROSITE-ProRule" id="PRU00221"/>
    </source>
</evidence>
<dbReference type="Gene3D" id="1.10.287.1490">
    <property type="match status" value="1"/>
</dbReference>
<evidence type="ECO:0000313" key="4">
    <source>
        <dbReference type="EMBL" id="CAJ1399362.1"/>
    </source>
</evidence>
<dbReference type="PANTHER" id="PTHR32215:SF0">
    <property type="entry name" value="CILIA- AND FLAGELLA-ASSOCIATED PROTEIN 57"/>
    <property type="match status" value="1"/>
</dbReference>
<protein>
    <submittedName>
        <fullName evidence="4">Uncharacterized protein</fullName>
    </submittedName>
</protein>
<feature type="repeat" description="WD" evidence="1">
    <location>
        <begin position="189"/>
        <end position="222"/>
    </location>
</feature>
<dbReference type="Pfam" id="PF00400">
    <property type="entry name" value="WD40"/>
    <property type="match status" value="3"/>
</dbReference>
<dbReference type="Gene3D" id="2.130.10.10">
    <property type="entry name" value="YVTN repeat-like/Quinoprotein amine dehydrogenase"/>
    <property type="match status" value="1"/>
</dbReference>
<sequence length="1335" mass="153632">MFRKAKEVKLDGSGPTPSVGAVTAMTVSPSEETVAIATGGNQLLTFSLSPTDLIKAEDSAVEHALTSFHSGPIFGLDVCVRKPLVVTCGTDKTVRIWNFVDKTLELCKVFNEEAFSVAFHPSGFHLIVGFADKVRLMNLLMEDFRTYKEIPIKACRECRFSHGGQFFAAVNSNTIQVYKTYTCEVVCNLRGHQSKVKAVCWTTDDFKLVSTGQDGATYEYDILKEGRRVSEWSQKGTNFTSIIAYTNPEAAQQSTTLFVAGSDKMLKEVQNSQLNNYLESNATLGQLALAPTARALIAGVAEPDMPGSLRCYTFPLTGDYVEYQAHAAPVSRIRIAWDELYLFSTGDDGCLCIFDIKKTGPCKRDKDSGLGYADEILVTRQFLDEKQAVLLELERKVEELDSRIAFQLRHRDGLHKEKMAEMQEKYSEEIETERRKFEVLREEKAEMEMENEEHIKTLEESHARYLQGQQESFDQKMIVEDQRYKKLEADLEREKQEWEAQHSALLTEHAGVIEQMKQDAEKIQRVNRETMDRIIKEKEMAFKHHQETLAQLEQDADREIEELKEMYEQKLAQEKDDKVRLRGQAGIHQKHHHDLNTEMMKKEEEVKTKAEESRKAEEKIQGLVKDKDSNEKEIKERDKTIADKEQRIFDLKKQNQELEKFRFVLDYKIRELKAQIDPKTADIASMKTQTQAMEDELNDYKRDLASIALQISQLQMKQRALQEEIKAQKRKLRDDLALIKRFKLDLSDCMETIAEPKALKESVTALYRKYVQGGAKRQDLDTDMQKEYNRQRDYLEKSVDSLKRKLEKDSQAHRIDNMRIMQENVSLIREINDLRREINNLKHERQAQELANMGSMQSNRADLERELDMQKEEMEAPVTFPPPDLETRVVANSRLETRHNEFPELLISASLAVLIANATLTSLGLFKVYKSGARQAWEDVPRAWQTRMNFPEFAHWMQEQAISRSRGFAVSERCLFDALDLNGIGTVTLQEFKFLDHWAHKRLKKPLPEEVQQKPPQQERSVELPVTKPPKKNTIKDFCSFLETRFGGPGGAGRAWRVAMDVKGNGALTLFEFGSGCRAVGWPHDHTEMFKLMKAAGGVKLRALDPETAEALVRFKEEAEVKSRGPLQEFWAEFMDPGGTGAISRTEFLKDMAVTLGIPKESLARVFTTLDPTDTGWVSESELQYLQTFESCLDFAEKEAPSRESSKEQKIQLPAGVLGDFRLPWQAVGRKTLSAEELMVSPLGRQLWAPHRSSRSFQYRALENSHMLKHRWLCSSVEDRCLFKSHDSVQTMRSDHNRLFRKKRNDFIFRTSHEFYRKGWHKYLHPEDEEEEHPS</sequence>
<dbReference type="InterPro" id="IPR001680">
    <property type="entry name" value="WD40_rpt"/>
</dbReference>
<gene>
    <name evidence="4" type="ORF">EVOR1521_LOCUS22901</name>
</gene>
<keyword evidence="2" id="KW-0175">Coiled coil</keyword>
<proteinExistence type="predicted"/>
<dbReference type="InterPro" id="IPR036322">
    <property type="entry name" value="WD40_repeat_dom_sf"/>
</dbReference>
<feature type="coiled-coil region" evidence="2">
    <location>
        <begin position="383"/>
        <end position="731"/>
    </location>
</feature>
<feature type="coiled-coil region" evidence="2">
    <location>
        <begin position="785"/>
        <end position="873"/>
    </location>
</feature>
<evidence type="ECO:0000313" key="5">
    <source>
        <dbReference type="Proteomes" id="UP001178507"/>
    </source>
</evidence>
<evidence type="ECO:0000256" key="3">
    <source>
        <dbReference type="SAM" id="MobiDB-lite"/>
    </source>
</evidence>
<evidence type="ECO:0000256" key="2">
    <source>
        <dbReference type="SAM" id="Coils"/>
    </source>
</evidence>
<dbReference type="SUPFAM" id="SSF50978">
    <property type="entry name" value="WD40 repeat-like"/>
    <property type="match status" value="1"/>
</dbReference>
<dbReference type="InterPro" id="IPR011992">
    <property type="entry name" value="EF-hand-dom_pair"/>
</dbReference>
<keyword evidence="1" id="KW-0853">WD repeat</keyword>
<dbReference type="Proteomes" id="UP001178507">
    <property type="component" value="Unassembled WGS sequence"/>
</dbReference>
<dbReference type="Gene3D" id="6.10.250.1310">
    <property type="match status" value="1"/>
</dbReference>
<name>A0AA36J4B2_9DINO</name>
<feature type="region of interest" description="Disordered" evidence="3">
    <location>
        <begin position="1006"/>
        <end position="1027"/>
    </location>
</feature>
<dbReference type="PROSITE" id="PS50082">
    <property type="entry name" value="WD_REPEATS_2"/>
    <property type="match status" value="2"/>
</dbReference>
<feature type="repeat" description="WD" evidence="1">
    <location>
        <begin position="66"/>
        <end position="98"/>
    </location>
</feature>
<comment type="caution">
    <text evidence="4">The sequence shown here is derived from an EMBL/GenBank/DDBJ whole genome shotgun (WGS) entry which is preliminary data.</text>
</comment>
<dbReference type="PANTHER" id="PTHR32215">
    <property type="entry name" value="CILIA- AND FLAGELLA-ASSOCIATED PROTEIN 57"/>
    <property type="match status" value="1"/>
</dbReference>
<organism evidence="4 5">
    <name type="scientific">Effrenium voratum</name>
    <dbReference type="NCBI Taxonomy" id="2562239"/>
    <lineage>
        <taxon>Eukaryota</taxon>
        <taxon>Sar</taxon>
        <taxon>Alveolata</taxon>
        <taxon>Dinophyceae</taxon>
        <taxon>Suessiales</taxon>
        <taxon>Symbiodiniaceae</taxon>
        <taxon>Effrenium</taxon>
    </lineage>
</organism>
<dbReference type="SMART" id="SM00320">
    <property type="entry name" value="WD40"/>
    <property type="match status" value="5"/>
</dbReference>
<reference evidence="4" key="1">
    <citation type="submission" date="2023-08" db="EMBL/GenBank/DDBJ databases">
        <authorList>
            <person name="Chen Y."/>
            <person name="Shah S."/>
            <person name="Dougan E. K."/>
            <person name="Thang M."/>
            <person name="Chan C."/>
        </authorList>
    </citation>
    <scope>NUCLEOTIDE SEQUENCE</scope>
</reference>
<dbReference type="InterPro" id="IPR052993">
    <property type="entry name" value="CFA-57"/>
</dbReference>
<accession>A0AA36J4B2</accession>
<dbReference type="EMBL" id="CAUJNA010003332">
    <property type="protein sequence ID" value="CAJ1399362.1"/>
    <property type="molecule type" value="Genomic_DNA"/>
</dbReference>
<dbReference type="Gene3D" id="1.10.238.10">
    <property type="entry name" value="EF-hand"/>
    <property type="match status" value="1"/>
</dbReference>
<keyword evidence="5" id="KW-1185">Reference proteome</keyword>
<dbReference type="SUPFAM" id="SSF47473">
    <property type="entry name" value="EF-hand"/>
    <property type="match status" value="1"/>
</dbReference>
<dbReference type="InterPro" id="IPR015943">
    <property type="entry name" value="WD40/YVTN_repeat-like_dom_sf"/>
</dbReference>